<evidence type="ECO:0000256" key="1">
    <source>
        <dbReference type="ARBA" id="ARBA00008270"/>
    </source>
</evidence>
<dbReference type="Gene3D" id="3.10.310.10">
    <property type="entry name" value="Diaminopimelate Epimerase, Chain A, domain 1"/>
    <property type="match status" value="2"/>
</dbReference>
<name>A0A0F5MSZ1_9MYCO</name>
<comment type="similarity">
    <text evidence="1">Belongs to the PhzF family.</text>
</comment>
<dbReference type="EMBL" id="SSGD01000006">
    <property type="protein sequence ID" value="TXI60219.1"/>
    <property type="molecule type" value="Genomic_DNA"/>
</dbReference>
<evidence type="ECO:0000313" key="6">
    <source>
        <dbReference type="Proteomes" id="UP000034416"/>
    </source>
</evidence>
<dbReference type="GO" id="GO:0005737">
    <property type="term" value="C:cytoplasm"/>
    <property type="evidence" value="ECO:0007669"/>
    <property type="project" value="TreeGrafter"/>
</dbReference>
<dbReference type="InterPro" id="IPR003719">
    <property type="entry name" value="Phenazine_PhzF-like"/>
</dbReference>
<dbReference type="PANTHER" id="PTHR13774">
    <property type="entry name" value="PHENAZINE BIOSYNTHESIS PROTEIN"/>
    <property type="match status" value="1"/>
</dbReference>
<evidence type="ECO:0000313" key="5">
    <source>
        <dbReference type="EMBL" id="TXI60219.1"/>
    </source>
</evidence>
<dbReference type="SUPFAM" id="SSF54506">
    <property type="entry name" value="Diaminopimelate epimerase-like"/>
    <property type="match status" value="1"/>
</dbReference>
<gene>
    <name evidence="4" type="ORF">BST15_06700</name>
    <name evidence="5" type="ORF">E6Q54_00935</name>
    <name evidence="3" type="ORF">WR43_16960</name>
</gene>
<sequence>MPVAAYLVDTFTAVGFRGNPTGVVLLDGPADTSWMQALAAEFNQPATAFIGPVNAEAGPRVLRWFSPIAELALCGSGTLASAHVLGGDQCFQAGSRLLSCTTGADGAISMGFPADPVRSESLTPELVAGLPGVSIRSVWRGGLDVMVEAGSAAEVRALRPDTASLAKVEARAVVVTAAGDGGADIVSRVFAPRFGVPEDPVTGSAHCTLAALWAQRLGVEEFSAEQASERGGELRVRCDGDRVILIGRAVTVLRGELRI</sequence>
<dbReference type="EMBL" id="LASW01000097">
    <property type="protein sequence ID" value="KKB97933.1"/>
    <property type="molecule type" value="Genomic_DNA"/>
</dbReference>
<keyword evidence="7" id="KW-1185">Reference proteome</keyword>
<organism evidence="3 6">
    <name type="scientific">Mycolicibacter arupensis</name>
    <dbReference type="NCBI Taxonomy" id="342002"/>
    <lineage>
        <taxon>Bacteria</taxon>
        <taxon>Bacillati</taxon>
        <taxon>Actinomycetota</taxon>
        <taxon>Actinomycetes</taxon>
        <taxon>Mycobacteriales</taxon>
        <taxon>Mycobacteriaceae</taxon>
        <taxon>Mycolicibacter</taxon>
    </lineage>
</organism>
<evidence type="ECO:0000313" key="3">
    <source>
        <dbReference type="EMBL" id="KKB97933.1"/>
    </source>
</evidence>
<protein>
    <submittedName>
        <fullName evidence="3">Oxidoreductase</fullName>
    </submittedName>
</protein>
<dbReference type="GO" id="GO:0016853">
    <property type="term" value="F:isomerase activity"/>
    <property type="evidence" value="ECO:0007669"/>
    <property type="project" value="UniProtKB-KW"/>
</dbReference>
<keyword evidence="2" id="KW-0413">Isomerase</keyword>
<reference evidence="5 8" key="4">
    <citation type="submission" date="2018-09" db="EMBL/GenBank/DDBJ databases">
        <title>Metagenome Assembled Genomes from an Advanced Water Purification Facility.</title>
        <authorList>
            <person name="Stamps B.W."/>
            <person name="Spear J.R."/>
        </authorList>
    </citation>
    <scope>NUCLEOTIDE SEQUENCE [LARGE SCALE GENOMIC DNA]</scope>
    <source>
        <strain evidence="5">Bin_29_2</strain>
    </source>
</reference>
<comment type="caution">
    <text evidence="3">The sequence shown here is derived from an EMBL/GenBank/DDBJ whole genome shotgun (WGS) entry which is preliminary data.</text>
</comment>
<dbReference type="PATRIC" id="fig|342002.3.peg.1215"/>
<dbReference type="EMBL" id="MVHH01000009">
    <property type="protein sequence ID" value="OQZ99939.1"/>
    <property type="molecule type" value="Genomic_DNA"/>
</dbReference>
<dbReference type="PIRSF" id="PIRSF016184">
    <property type="entry name" value="PhzC_PhzF"/>
    <property type="match status" value="1"/>
</dbReference>
<proteinExistence type="inferred from homology"/>
<dbReference type="AlphaFoldDB" id="A0A0F5MSZ1"/>
<evidence type="ECO:0000256" key="2">
    <source>
        <dbReference type="ARBA" id="ARBA00023235"/>
    </source>
</evidence>
<evidence type="ECO:0000313" key="7">
    <source>
        <dbReference type="Proteomes" id="UP000192327"/>
    </source>
</evidence>
<dbReference type="RefSeq" id="WP_046190768.1">
    <property type="nucleotide sequence ID" value="NZ_JACKUJ010000049.1"/>
</dbReference>
<dbReference type="Pfam" id="PF02567">
    <property type="entry name" value="PhzC-PhzF"/>
    <property type="match status" value="1"/>
</dbReference>
<dbReference type="PANTHER" id="PTHR13774:SF17">
    <property type="entry name" value="PHENAZINE BIOSYNTHESIS-LIKE DOMAIN-CONTAINING PROTEIN"/>
    <property type="match status" value="1"/>
</dbReference>
<reference evidence="4 7" key="3">
    <citation type="submission" date="2016-12" db="EMBL/GenBank/DDBJ databases">
        <title>The new phylogeny of genus Mycobacterium.</title>
        <authorList>
            <person name="Tortoli E."/>
            <person name="Trovato A."/>
            <person name="Cirillo D.M."/>
        </authorList>
    </citation>
    <scope>NUCLEOTIDE SEQUENCE [LARGE SCALE GENOMIC DNA]</scope>
    <source>
        <strain evidence="4 7">DSM 44942</strain>
    </source>
</reference>
<evidence type="ECO:0000313" key="8">
    <source>
        <dbReference type="Proteomes" id="UP000321797"/>
    </source>
</evidence>
<dbReference type="Proteomes" id="UP000321797">
    <property type="component" value="Unassembled WGS sequence"/>
</dbReference>
<dbReference type="OrthoDB" id="9788221at2"/>
<evidence type="ECO:0000313" key="4">
    <source>
        <dbReference type="EMBL" id="OQZ99939.1"/>
    </source>
</evidence>
<dbReference type="STRING" id="342002.BST15_06700"/>
<dbReference type="Proteomes" id="UP000034416">
    <property type="component" value="Unassembled WGS sequence"/>
</dbReference>
<accession>A0A0F5MSZ1</accession>
<dbReference type="Proteomes" id="UP000192327">
    <property type="component" value="Unassembled WGS sequence"/>
</dbReference>
<reference evidence="6" key="1">
    <citation type="submission" date="2015-04" db="EMBL/GenBank/DDBJ databases">
        <title>Genome sequence of Mycobacterium arupense GUC1.</title>
        <authorList>
            <person name="Greninger A.L."/>
            <person name="Cunningham G."/>
            <person name="Chiu C.Y."/>
            <person name="Miller S."/>
        </authorList>
    </citation>
    <scope>NUCLEOTIDE SEQUENCE [LARGE SCALE GENOMIC DNA]</scope>
    <source>
        <strain evidence="6">GUC1</strain>
    </source>
</reference>
<reference evidence="3" key="2">
    <citation type="submission" date="2015-04" db="EMBL/GenBank/DDBJ databases">
        <title>Genome sequence of Mycobacterium arupense strain GUC1.</title>
        <authorList>
            <person name="Greninger A.L."/>
            <person name="Cunningham G."/>
            <person name="Chiu C.Y."/>
            <person name="Miller S."/>
        </authorList>
    </citation>
    <scope>NUCLEOTIDE SEQUENCE</scope>
    <source>
        <strain evidence="3">GUC1</strain>
    </source>
</reference>